<dbReference type="Pfam" id="PF07638">
    <property type="entry name" value="Sigma70_ECF"/>
    <property type="match status" value="1"/>
</dbReference>
<dbReference type="STRING" id="1513271.XM47_15460"/>
<dbReference type="RefSeq" id="WP_048694472.1">
    <property type="nucleotide sequence ID" value="NZ_KQ130500.1"/>
</dbReference>
<dbReference type="InterPro" id="IPR014284">
    <property type="entry name" value="RNA_pol_sigma-70_dom"/>
</dbReference>
<keyword evidence="3" id="KW-1185">Reference proteome</keyword>
<dbReference type="InterPro" id="IPR053812">
    <property type="entry name" value="HTH_Sigma70_ECF-like"/>
</dbReference>
<dbReference type="AlphaFoldDB" id="A0A0J8GSJ7"/>
<protein>
    <recommendedName>
        <fullName evidence="1">RNA polymerase sigma-70 ECF-like HTH domain-containing protein</fullName>
    </recommendedName>
</protein>
<dbReference type="GO" id="GO:0006352">
    <property type="term" value="P:DNA-templated transcription initiation"/>
    <property type="evidence" value="ECO:0007669"/>
    <property type="project" value="InterPro"/>
</dbReference>
<dbReference type="InterPro" id="IPR011517">
    <property type="entry name" value="RNA_pol_sigma70_ECF-like"/>
</dbReference>
<name>A0A0J8GSJ7_9ALTE</name>
<dbReference type="InterPro" id="IPR036388">
    <property type="entry name" value="WH-like_DNA-bd_sf"/>
</dbReference>
<accession>A0A0J8GSJ7</accession>
<proteinExistence type="predicted"/>
<dbReference type="SUPFAM" id="SSF88659">
    <property type="entry name" value="Sigma3 and sigma4 domains of RNA polymerase sigma factors"/>
    <property type="match status" value="1"/>
</dbReference>
<organism evidence="2 3">
    <name type="scientific">Catenovulum maritimum</name>
    <dbReference type="NCBI Taxonomy" id="1513271"/>
    <lineage>
        <taxon>Bacteria</taxon>
        <taxon>Pseudomonadati</taxon>
        <taxon>Pseudomonadota</taxon>
        <taxon>Gammaproteobacteria</taxon>
        <taxon>Alteromonadales</taxon>
        <taxon>Alteromonadaceae</taxon>
        <taxon>Catenovulum</taxon>
    </lineage>
</organism>
<feature type="domain" description="RNA polymerase sigma-70 ECF-like HTH" evidence="1">
    <location>
        <begin position="10"/>
        <end position="193"/>
    </location>
</feature>
<dbReference type="NCBIfam" id="TIGR02937">
    <property type="entry name" value="sigma70-ECF"/>
    <property type="match status" value="1"/>
</dbReference>
<dbReference type="InterPro" id="IPR013324">
    <property type="entry name" value="RNA_pol_sigma_r3/r4-like"/>
</dbReference>
<gene>
    <name evidence="2" type="ORF">XM47_15460</name>
</gene>
<dbReference type="Proteomes" id="UP000037600">
    <property type="component" value="Unassembled WGS sequence"/>
</dbReference>
<comment type="caution">
    <text evidence="2">The sequence shown here is derived from an EMBL/GenBank/DDBJ whole genome shotgun (WGS) entry which is preliminary data.</text>
</comment>
<dbReference type="NCBIfam" id="TIGR02999">
    <property type="entry name" value="Sig-70_X6"/>
    <property type="match status" value="1"/>
</dbReference>
<sequence length="195" mass="22342">MNDVRDSSPDITELIVKWKSGSSTSFNDIFSYCYQRIKNEVRKQKLKQNSKSAALDICLQTTTTIVHDAYIKLSKHREQTVSTRKELYTLIAQVVKSVLYDQYRKASSLKRKTDSADNFNHEQNHIFEVPDIYAKLNLAETSLAAEKERCVEVFNLSLFAGLTPDEIANLLGISIRTVHNDLSFAKSWYLNELVD</sequence>
<evidence type="ECO:0000259" key="1">
    <source>
        <dbReference type="Pfam" id="PF07638"/>
    </source>
</evidence>
<dbReference type="GO" id="GO:0003700">
    <property type="term" value="F:DNA-binding transcription factor activity"/>
    <property type="evidence" value="ECO:0007669"/>
    <property type="project" value="InterPro"/>
</dbReference>
<dbReference type="Gene3D" id="1.10.10.10">
    <property type="entry name" value="Winged helix-like DNA-binding domain superfamily/Winged helix DNA-binding domain"/>
    <property type="match status" value="1"/>
</dbReference>
<dbReference type="OrthoDB" id="128473at2"/>
<dbReference type="EMBL" id="LAZL01000028">
    <property type="protein sequence ID" value="KMT64269.1"/>
    <property type="molecule type" value="Genomic_DNA"/>
</dbReference>
<reference evidence="2 3" key="1">
    <citation type="submission" date="2015-04" db="EMBL/GenBank/DDBJ databases">
        <title>Draft Genome Sequence of the Novel Agar-Digesting Marine Bacterium Q1.</title>
        <authorList>
            <person name="Li Y."/>
            <person name="Li D."/>
            <person name="Chen G."/>
            <person name="Du Z."/>
        </authorList>
    </citation>
    <scope>NUCLEOTIDE SEQUENCE [LARGE SCALE GENOMIC DNA]</scope>
    <source>
        <strain evidence="2 3">Q1</strain>
    </source>
</reference>
<evidence type="ECO:0000313" key="3">
    <source>
        <dbReference type="Proteomes" id="UP000037600"/>
    </source>
</evidence>
<evidence type="ECO:0000313" key="2">
    <source>
        <dbReference type="EMBL" id="KMT64269.1"/>
    </source>
</evidence>